<keyword evidence="3" id="KW-1185">Reference proteome</keyword>
<reference evidence="2 3" key="1">
    <citation type="submission" date="2018-11" db="EMBL/GenBank/DDBJ databases">
        <authorList>
            <consortium name="Pathogen Informatics"/>
        </authorList>
    </citation>
    <scope>NUCLEOTIDE SEQUENCE [LARGE SCALE GENOMIC DNA]</scope>
</reference>
<gene>
    <name evidence="2" type="ORF">DILT_LOCUS10361</name>
</gene>
<evidence type="ECO:0000313" key="3">
    <source>
        <dbReference type="Proteomes" id="UP000281553"/>
    </source>
</evidence>
<organism evidence="2 3">
    <name type="scientific">Dibothriocephalus latus</name>
    <name type="common">Fish tapeworm</name>
    <name type="synonym">Diphyllobothrium latum</name>
    <dbReference type="NCBI Taxonomy" id="60516"/>
    <lineage>
        <taxon>Eukaryota</taxon>
        <taxon>Metazoa</taxon>
        <taxon>Spiralia</taxon>
        <taxon>Lophotrochozoa</taxon>
        <taxon>Platyhelminthes</taxon>
        <taxon>Cestoda</taxon>
        <taxon>Eucestoda</taxon>
        <taxon>Diphyllobothriidea</taxon>
        <taxon>Diphyllobothriidae</taxon>
        <taxon>Dibothriocephalus</taxon>
    </lineage>
</organism>
<sequence>MAGHNADNLAQSAMLITVLLVVAESNMSGCFNRTDIAVNTEVINETNSDPHLELTFGDVGAVGLLHTNPASCRPAPSTLPYLLIFKNARSSRKERLLFLQSL</sequence>
<protein>
    <submittedName>
        <fullName evidence="2">Uncharacterized protein</fullName>
    </submittedName>
</protein>
<keyword evidence="1" id="KW-0732">Signal</keyword>
<feature type="signal peptide" evidence="1">
    <location>
        <begin position="1"/>
        <end position="23"/>
    </location>
</feature>
<evidence type="ECO:0000313" key="2">
    <source>
        <dbReference type="EMBL" id="VDN14530.1"/>
    </source>
</evidence>
<accession>A0A3P7LMJ4</accession>
<dbReference type="Proteomes" id="UP000281553">
    <property type="component" value="Unassembled WGS sequence"/>
</dbReference>
<dbReference type="AlphaFoldDB" id="A0A3P7LMJ4"/>
<name>A0A3P7LMJ4_DIBLA</name>
<proteinExistence type="predicted"/>
<dbReference type="EMBL" id="UYRU01059545">
    <property type="protein sequence ID" value="VDN14530.1"/>
    <property type="molecule type" value="Genomic_DNA"/>
</dbReference>
<evidence type="ECO:0000256" key="1">
    <source>
        <dbReference type="SAM" id="SignalP"/>
    </source>
</evidence>
<feature type="chain" id="PRO_5018201666" evidence="1">
    <location>
        <begin position="24"/>
        <end position="102"/>
    </location>
</feature>